<keyword evidence="5" id="KW-0285">Flavoprotein</keyword>
<sequence length="377" mass="40525">MLTFTTAGESHGRGVFAFLDGIPAGLEVDHEVIEADLSRRQKGYGRGGRMAIEQDRVDVLSGIRGGVTLGSPILLAVWNRDFDNWKEYMDPWEIVQGRELYTPRPGHADLSGAARFRHSDLRNVLERSSARETAGRVAAGGLLRCLLADLGIEVHSWVRSIGDVVFTGEYDRVLRDSSSVFCPDSDATAAMERLIDEAREQGDTLGGEFKVVLSGMPAGIGSYTQWDQRLDTLLSAQLMSIPGIKAVQIGIGTGATALPGSRMHDEIFPGTPKGRKTNHAGGIEGGVSNGQPIEVLCSMKPIPTLKKGLRSVDIRSGEAVRAEYERSDCCAVPAASVVGEAGVIIAACQAILMSFGLPAMGPLVEAFESHRSYWESL</sequence>
<dbReference type="EC" id="4.2.3.5" evidence="3"/>
<reference evidence="11" key="1">
    <citation type="submission" date="2019-03" db="EMBL/GenBank/DDBJ databases">
        <authorList>
            <person name="Hao L."/>
        </authorList>
    </citation>
    <scope>NUCLEOTIDE SEQUENCE</scope>
</reference>
<dbReference type="EMBL" id="CAADRM010000123">
    <property type="protein sequence ID" value="VFU16866.1"/>
    <property type="molecule type" value="Genomic_DNA"/>
</dbReference>
<evidence type="ECO:0000256" key="5">
    <source>
        <dbReference type="ARBA" id="ARBA00022630"/>
    </source>
</evidence>
<evidence type="ECO:0000256" key="3">
    <source>
        <dbReference type="ARBA" id="ARBA00013036"/>
    </source>
</evidence>
<dbReference type="GO" id="GO:0004107">
    <property type="term" value="F:chorismate synthase activity"/>
    <property type="evidence" value="ECO:0007669"/>
    <property type="project" value="UniProtKB-EC"/>
</dbReference>
<accession>A0A485M9I0</accession>
<organism evidence="11">
    <name type="scientific">anaerobic digester metagenome</name>
    <dbReference type="NCBI Taxonomy" id="1263854"/>
    <lineage>
        <taxon>unclassified sequences</taxon>
        <taxon>metagenomes</taxon>
        <taxon>ecological metagenomes</taxon>
    </lineage>
</organism>
<evidence type="ECO:0000256" key="6">
    <source>
        <dbReference type="ARBA" id="ARBA00022643"/>
    </source>
</evidence>
<gene>
    <name evidence="11" type="primary">aroC</name>
    <name evidence="11" type="ORF">SCFA_580002</name>
</gene>
<evidence type="ECO:0000256" key="8">
    <source>
        <dbReference type="ARBA" id="ARBA00022857"/>
    </source>
</evidence>
<dbReference type="PANTHER" id="PTHR21085">
    <property type="entry name" value="CHORISMATE SYNTHASE"/>
    <property type="match status" value="1"/>
</dbReference>
<dbReference type="PIRSF" id="PIRSF001456">
    <property type="entry name" value="Chorismate_synth"/>
    <property type="match status" value="1"/>
</dbReference>
<dbReference type="FunFam" id="3.60.150.10:FF:000002">
    <property type="entry name" value="Chorismate synthase"/>
    <property type="match status" value="1"/>
</dbReference>
<dbReference type="GO" id="GO:0009423">
    <property type="term" value="P:chorismate biosynthetic process"/>
    <property type="evidence" value="ECO:0007669"/>
    <property type="project" value="TreeGrafter"/>
</dbReference>
<evidence type="ECO:0000256" key="2">
    <source>
        <dbReference type="ARBA" id="ARBA00008014"/>
    </source>
</evidence>
<dbReference type="SUPFAM" id="SSF103263">
    <property type="entry name" value="Chorismate synthase, AroC"/>
    <property type="match status" value="1"/>
</dbReference>
<dbReference type="CDD" id="cd07304">
    <property type="entry name" value="Chorismate_synthase"/>
    <property type="match status" value="1"/>
</dbReference>
<dbReference type="GO" id="GO:0005829">
    <property type="term" value="C:cytosol"/>
    <property type="evidence" value="ECO:0007669"/>
    <property type="project" value="TreeGrafter"/>
</dbReference>
<keyword evidence="6" id="KW-0288">FMN</keyword>
<dbReference type="GO" id="GO:0009073">
    <property type="term" value="P:aromatic amino acid family biosynthetic process"/>
    <property type="evidence" value="ECO:0007669"/>
    <property type="project" value="UniProtKB-KW"/>
</dbReference>
<name>A0A485M9I0_9ZZZZ</name>
<dbReference type="Gene3D" id="3.60.150.10">
    <property type="entry name" value="Chorismate synthase AroC"/>
    <property type="match status" value="1"/>
</dbReference>
<proteinExistence type="inferred from homology"/>
<evidence type="ECO:0000256" key="9">
    <source>
        <dbReference type="ARBA" id="ARBA00023141"/>
    </source>
</evidence>
<keyword evidence="7" id="KW-0274">FAD</keyword>
<evidence type="ECO:0000313" key="11">
    <source>
        <dbReference type="EMBL" id="VFU16866.1"/>
    </source>
</evidence>
<dbReference type="NCBIfam" id="TIGR00033">
    <property type="entry name" value="aroC"/>
    <property type="match status" value="1"/>
</dbReference>
<evidence type="ECO:0000256" key="7">
    <source>
        <dbReference type="ARBA" id="ARBA00022827"/>
    </source>
</evidence>
<keyword evidence="10 11" id="KW-0456">Lyase</keyword>
<dbReference type="GO" id="GO:0008652">
    <property type="term" value="P:amino acid biosynthetic process"/>
    <property type="evidence" value="ECO:0007669"/>
    <property type="project" value="UniProtKB-KW"/>
</dbReference>
<dbReference type="InterPro" id="IPR035904">
    <property type="entry name" value="Chorismate_synth_AroC_sf"/>
</dbReference>
<dbReference type="PANTHER" id="PTHR21085:SF0">
    <property type="entry name" value="CHORISMATE SYNTHASE"/>
    <property type="match status" value="1"/>
</dbReference>
<dbReference type="InterPro" id="IPR000453">
    <property type="entry name" value="Chorismate_synth"/>
</dbReference>
<protein>
    <recommendedName>
        <fullName evidence="3">chorismate synthase</fullName>
        <ecNumber evidence="3">4.2.3.5</ecNumber>
    </recommendedName>
</protein>
<evidence type="ECO:0000256" key="1">
    <source>
        <dbReference type="ARBA" id="ARBA00005044"/>
    </source>
</evidence>
<dbReference type="AlphaFoldDB" id="A0A485M9I0"/>
<evidence type="ECO:0000256" key="4">
    <source>
        <dbReference type="ARBA" id="ARBA00022605"/>
    </source>
</evidence>
<keyword evidence="8" id="KW-0521">NADP</keyword>
<comment type="pathway">
    <text evidence="1">Metabolic intermediate biosynthesis; chorismate biosynthesis; chorismate from D-erythrose 4-phosphate and phosphoenolpyruvate: step 7/7.</text>
</comment>
<dbReference type="NCBIfam" id="NF003793">
    <property type="entry name" value="PRK05382.1"/>
    <property type="match status" value="1"/>
</dbReference>
<dbReference type="GO" id="GO:0010181">
    <property type="term" value="F:FMN binding"/>
    <property type="evidence" value="ECO:0007669"/>
    <property type="project" value="TreeGrafter"/>
</dbReference>
<dbReference type="HAMAP" id="MF_00300">
    <property type="entry name" value="Chorismate_synth"/>
    <property type="match status" value="1"/>
</dbReference>
<dbReference type="Pfam" id="PF01264">
    <property type="entry name" value="Chorismate_synt"/>
    <property type="match status" value="1"/>
</dbReference>
<evidence type="ECO:0000256" key="10">
    <source>
        <dbReference type="ARBA" id="ARBA00023239"/>
    </source>
</evidence>
<comment type="similarity">
    <text evidence="2">Belongs to the chorismate synthase family.</text>
</comment>
<keyword evidence="4" id="KW-0028">Amino-acid biosynthesis</keyword>
<keyword evidence="9" id="KW-0057">Aromatic amino acid biosynthesis</keyword>